<feature type="transmembrane region" description="Helical" evidence="5">
    <location>
        <begin position="259"/>
        <end position="280"/>
    </location>
</feature>
<feature type="transmembrane region" description="Helical" evidence="5">
    <location>
        <begin position="118"/>
        <end position="137"/>
    </location>
</feature>
<protein>
    <submittedName>
        <fullName evidence="7">O-antigen ligase</fullName>
    </submittedName>
</protein>
<dbReference type="EMBL" id="FOWD01000012">
    <property type="protein sequence ID" value="SFO19794.1"/>
    <property type="molecule type" value="Genomic_DNA"/>
</dbReference>
<dbReference type="OrthoDB" id="9806320at2"/>
<feature type="transmembrane region" description="Helical" evidence="5">
    <location>
        <begin position="237"/>
        <end position="252"/>
    </location>
</feature>
<keyword evidence="2 5" id="KW-0812">Transmembrane</keyword>
<proteinExistence type="predicted"/>
<dbReference type="GO" id="GO:0016020">
    <property type="term" value="C:membrane"/>
    <property type="evidence" value="ECO:0007669"/>
    <property type="project" value="UniProtKB-SubCell"/>
</dbReference>
<evidence type="ECO:0000313" key="7">
    <source>
        <dbReference type="EMBL" id="SFO19794.1"/>
    </source>
</evidence>
<organism evidence="7 8">
    <name type="scientific">Anaerocolumna aminovalerica</name>
    <dbReference type="NCBI Taxonomy" id="1527"/>
    <lineage>
        <taxon>Bacteria</taxon>
        <taxon>Bacillati</taxon>
        <taxon>Bacillota</taxon>
        <taxon>Clostridia</taxon>
        <taxon>Lachnospirales</taxon>
        <taxon>Lachnospiraceae</taxon>
        <taxon>Anaerocolumna</taxon>
    </lineage>
</organism>
<sequence>MAAKVFETGIISWKVVQSFPLKLYHLLHNLRKEEFIIEDMNVIQHKDNNLFSETAIVVLAAAAVFLPFIISGIVLISLAIYIIFKKQTRRLILIHEGSKVLFIFCAFAFFIAAIYKNWIGLLVAFGFTLAFVLGLYLRSVMTRILFERVLTMVCVLSLMGTVYALVEKFVFPYFNIGSRVNRASAMFFYPNYFGTIISMVIIICAYKVLTRQGKKWFYYFIASMNVISLYLCESMFAWVEIFLGVAVLLFLLKMHRLLAIWLLLATFASFIILVLNVNIIPRLYQAEVTTEIRFDIWDFAIKQIMKAPLLGHGFMSYMYTDADQHLGYLVPHSHSIILELLMDFGIVGTVLFLWYFVKYTITLVKTFINEKKTRITSLIFAISAAALVHGLADLTLMWIQTLPLFLFILAGLGAYEKKIETEVV</sequence>
<dbReference type="AlphaFoldDB" id="A0A1I5F7T9"/>
<dbReference type="PANTHER" id="PTHR37422:SF13">
    <property type="entry name" value="LIPOPOLYSACCHARIDE BIOSYNTHESIS PROTEIN PA4999-RELATED"/>
    <property type="match status" value="1"/>
</dbReference>
<keyword evidence="7" id="KW-0436">Ligase</keyword>
<dbReference type="PANTHER" id="PTHR37422">
    <property type="entry name" value="TEICHURONIC ACID BIOSYNTHESIS PROTEIN TUAE"/>
    <property type="match status" value="1"/>
</dbReference>
<dbReference type="STRING" id="1527.SAMN04489757_11298"/>
<feature type="transmembrane region" description="Helical" evidence="5">
    <location>
        <begin position="336"/>
        <end position="355"/>
    </location>
</feature>
<comment type="subcellular location">
    <subcellularLocation>
        <location evidence="1">Membrane</location>
        <topology evidence="1">Multi-pass membrane protein</topology>
    </subcellularLocation>
</comment>
<dbReference type="GO" id="GO:0016874">
    <property type="term" value="F:ligase activity"/>
    <property type="evidence" value="ECO:0007669"/>
    <property type="project" value="UniProtKB-KW"/>
</dbReference>
<dbReference type="InterPro" id="IPR007016">
    <property type="entry name" value="O-antigen_ligase-rel_domated"/>
</dbReference>
<evidence type="ECO:0000256" key="1">
    <source>
        <dbReference type="ARBA" id="ARBA00004141"/>
    </source>
</evidence>
<feature type="transmembrane region" description="Helical" evidence="5">
    <location>
        <begin position="375"/>
        <end position="392"/>
    </location>
</feature>
<dbReference type="InterPro" id="IPR051533">
    <property type="entry name" value="WaaL-like"/>
</dbReference>
<feature type="transmembrane region" description="Helical" evidence="5">
    <location>
        <begin position="186"/>
        <end position="209"/>
    </location>
</feature>
<dbReference type="RefSeq" id="WP_091686198.1">
    <property type="nucleotide sequence ID" value="NZ_BAABFM010000014.1"/>
</dbReference>
<evidence type="ECO:0000256" key="5">
    <source>
        <dbReference type="SAM" id="Phobius"/>
    </source>
</evidence>
<feature type="transmembrane region" description="Helical" evidence="5">
    <location>
        <begin position="149"/>
        <end position="166"/>
    </location>
</feature>
<feature type="transmembrane region" description="Helical" evidence="5">
    <location>
        <begin position="55"/>
        <end position="84"/>
    </location>
</feature>
<feature type="transmembrane region" description="Helical" evidence="5">
    <location>
        <begin position="91"/>
        <end position="112"/>
    </location>
</feature>
<feature type="domain" description="O-antigen ligase-related" evidence="6">
    <location>
        <begin position="225"/>
        <end position="353"/>
    </location>
</feature>
<dbReference type="Proteomes" id="UP000198806">
    <property type="component" value="Unassembled WGS sequence"/>
</dbReference>
<keyword evidence="3 5" id="KW-1133">Transmembrane helix</keyword>
<dbReference type="Pfam" id="PF04932">
    <property type="entry name" value="Wzy_C"/>
    <property type="match status" value="1"/>
</dbReference>
<evidence type="ECO:0000256" key="3">
    <source>
        <dbReference type="ARBA" id="ARBA00022989"/>
    </source>
</evidence>
<gene>
    <name evidence="7" type="ORF">SAMN04489757_11298</name>
</gene>
<accession>A0A1I5F7T9</accession>
<evidence type="ECO:0000259" key="6">
    <source>
        <dbReference type="Pfam" id="PF04932"/>
    </source>
</evidence>
<evidence type="ECO:0000313" key="8">
    <source>
        <dbReference type="Proteomes" id="UP000198806"/>
    </source>
</evidence>
<keyword evidence="4 5" id="KW-0472">Membrane</keyword>
<evidence type="ECO:0000256" key="2">
    <source>
        <dbReference type="ARBA" id="ARBA00022692"/>
    </source>
</evidence>
<evidence type="ECO:0000256" key="4">
    <source>
        <dbReference type="ARBA" id="ARBA00023136"/>
    </source>
</evidence>
<reference evidence="7 8" key="1">
    <citation type="submission" date="2016-10" db="EMBL/GenBank/DDBJ databases">
        <authorList>
            <person name="de Groot N.N."/>
        </authorList>
    </citation>
    <scope>NUCLEOTIDE SEQUENCE [LARGE SCALE GENOMIC DNA]</scope>
    <source>
        <strain evidence="7 8">DSM 1283</strain>
    </source>
</reference>
<keyword evidence="8" id="KW-1185">Reference proteome</keyword>
<name>A0A1I5F7T9_9FIRM</name>